<dbReference type="AlphaFoldDB" id="A0AA45C2U0"/>
<sequence length="74" mass="8630">MIRLLKKVRADEIGPNAVLSVFDEYYRVRKVNYHGERTTLFLQEESEPLSYFVKNDTIEVKVPNGLEIDVEVKS</sequence>
<evidence type="ECO:0000313" key="1">
    <source>
        <dbReference type="EMBL" id="PUW06854.1"/>
    </source>
</evidence>
<proteinExistence type="predicted"/>
<evidence type="ECO:0000313" key="2">
    <source>
        <dbReference type="Proteomes" id="UP000244856"/>
    </source>
</evidence>
<comment type="caution">
    <text evidence="1">The sequence shown here is derived from an EMBL/GenBank/DDBJ whole genome shotgun (WGS) entry which is preliminary data.</text>
</comment>
<reference evidence="1 2" key="1">
    <citation type="submission" date="2017-04" db="EMBL/GenBank/DDBJ databases">
        <title>Cronobacter sakazakii, ST83 Lineage Isolates.</title>
        <authorList>
            <person name="Chase H."/>
            <person name="Tall B."/>
            <person name="Gopinath G."/>
            <person name="Lehner A."/>
        </authorList>
    </citation>
    <scope>NUCLEOTIDE SEQUENCE [LARGE SCALE GENOMIC DNA]</scope>
    <source>
        <strain evidence="1 2">MOD1_Comp15</strain>
    </source>
</reference>
<protein>
    <submittedName>
        <fullName evidence="1">Uncharacterized protein</fullName>
    </submittedName>
</protein>
<name>A0AA45C2U0_CROSK</name>
<accession>A0AA45C2U0</accession>
<dbReference type="Proteomes" id="UP000244856">
    <property type="component" value="Unassembled WGS sequence"/>
</dbReference>
<dbReference type="EMBL" id="NCTU01000002">
    <property type="protein sequence ID" value="PUW06854.1"/>
    <property type="molecule type" value="Genomic_DNA"/>
</dbReference>
<dbReference type="RefSeq" id="WP_044593156.1">
    <property type="nucleotide sequence ID" value="NZ_JNCX01000029.1"/>
</dbReference>
<organism evidence="1 2">
    <name type="scientific">Cronobacter sakazakii</name>
    <name type="common">Enterobacter sakazakii</name>
    <dbReference type="NCBI Taxonomy" id="28141"/>
    <lineage>
        <taxon>Bacteria</taxon>
        <taxon>Pseudomonadati</taxon>
        <taxon>Pseudomonadota</taxon>
        <taxon>Gammaproteobacteria</taxon>
        <taxon>Enterobacterales</taxon>
        <taxon>Enterobacteriaceae</taxon>
        <taxon>Cronobacter</taxon>
    </lineage>
</organism>
<gene>
    <name evidence="1" type="ORF">B7T07_00920</name>
</gene>